<sequence length="257" mass="28975">MNVDAGGLCCLRRLFIRAELEVRDMKDVFQQLQERTKVTFRNSALLKQAFTHASYVNEQRGARIEDNERLEFLGDAVLQLTVSEYLYRLYPDSPEGEMTRLRASIVCEPSLVRFAEALEFGQVVLLGKGEEQTGGRTRPSLLADAFEAFLGALYLDQGLNAVRAFLDRYLFSLLPRDKQASLKDFKTELQEKVQQLSMGALDYQIVEELGPAHDREFVAIVVVGKKQLGKGIGRSKKEAEQQAASEALTTFAKQYPE</sequence>
<comment type="subcellular location">
    <subcellularLocation>
        <location evidence="2 15">Cytoplasm</location>
    </subcellularLocation>
</comment>
<dbReference type="FunFam" id="3.30.160.20:FF:000003">
    <property type="entry name" value="Ribonuclease 3"/>
    <property type="match status" value="1"/>
</dbReference>
<proteinExistence type="inferred from homology"/>
<dbReference type="EC" id="3.1.26.3" evidence="15"/>
<evidence type="ECO:0000259" key="17">
    <source>
        <dbReference type="PROSITE" id="PS50142"/>
    </source>
</evidence>
<evidence type="ECO:0000256" key="14">
    <source>
        <dbReference type="ARBA" id="ARBA00022884"/>
    </source>
</evidence>
<protein>
    <recommendedName>
        <fullName evidence="15">Ribonuclease 3</fullName>
        <ecNumber evidence="15">3.1.26.3</ecNumber>
    </recommendedName>
    <alternativeName>
        <fullName evidence="15">Ribonuclease III</fullName>
        <shortName evidence="15">RNase III</shortName>
    </alternativeName>
</protein>
<feature type="domain" description="DRBM" evidence="16">
    <location>
        <begin position="184"/>
        <end position="253"/>
    </location>
</feature>
<dbReference type="GO" id="GO:0042802">
    <property type="term" value="F:identical protein binding"/>
    <property type="evidence" value="ECO:0007669"/>
    <property type="project" value="UniProtKB-ARBA"/>
</dbReference>
<evidence type="ECO:0000256" key="10">
    <source>
        <dbReference type="ARBA" id="ARBA00022723"/>
    </source>
</evidence>
<dbReference type="PANTHER" id="PTHR11207">
    <property type="entry name" value="RIBONUCLEASE III"/>
    <property type="match status" value="1"/>
</dbReference>
<dbReference type="Pfam" id="PF00035">
    <property type="entry name" value="dsrm"/>
    <property type="match status" value="1"/>
</dbReference>
<keyword evidence="10 15" id="KW-0479">Metal-binding</keyword>
<dbReference type="InterPro" id="IPR014720">
    <property type="entry name" value="dsRBD_dom"/>
</dbReference>
<dbReference type="Gene3D" id="3.30.160.20">
    <property type="match status" value="1"/>
</dbReference>
<dbReference type="InterPro" id="IPR036389">
    <property type="entry name" value="RNase_III_sf"/>
</dbReference>
<evidence type="ECO:0000256" key="5">
    <source>
        <dbReference type="ARBA" id="ARBA00022490"/>
    </source>
</evidence>
<evidence type="ECO:0000256" key="12">
    <source>
        <dbReference type="ARBA" id="ARBA00022801"/>
    </source>
</evidence>
<evidence type="ECO:0000256" key="9">
    <source>
        <dbReference type="ARBA" id="ARBA00022722"/>
    </source>
</evidence>
<dbReference type="FunFam" id="1.10.1520.10:FF:000001">
    <property type="entry name" value="Ribonuclease 3"/>
    <property type="match status" value="1"/>
</dbReference>
<keyword evidence="5 15" id="KW-0963">Cytoplasm</keyword>
<dbReference type="GO" id="GO:0010468">
    <property type="term" value="P:regulation of gene expression"/>
    <property type="evidence" value="ECO:0007669"/>
    <property type="project" value="TreeGrafter"/>
</dbReference>
<keyword evidence="15" id="KW-0699">rRNA-binding</keyword>
<keyword evidence="8 15" id="KW-0819">tRNA processing</keyword>
<evidence type="ECO:0000256" key="11">
    <source>
        <dbReference type="ARBA" id="ARBA00022759"/>
    </source>
</evidence>
<evidence type="ECO:0000256" key="15">
    <source>
        <dbReference type="HAMAP-Rule" id="MF_00104"/>
    </source>
</evidence>
<dbReference type="SUPFAM" id="SSF69065">
    <property type="entry name" value="RNase III domain-like"/>
    <property type="match status" value="1"/>
</dbReference>
<feature type="binding site" evidence="15">
    <location>
        <position position="71"/>
    </location>
    <ligand>
        <name>Mg(2+)</name>
        <dbReference type="ChEBI" id="CHEBI:18420"/>
    </ligand>
</feature>
<dbReference type="SUPFAM" id="SSF54768">
    <property type="entry name" value="dsRNA-binding domain-like"/>
    <property type="match status" value="1"/>
</dbReference>
<dbReference type="SMART" id="SM00535">
    <property type="entry name" value="RIBOc"/>
    <property type="match status" value="1"/>
</dbReference>
<dbReference type="Proteomes" id="UP000289856">
    <property type="component" value="Chromosome"/>
</dbReference>
<keyword evidence="9 15" id="KW-0540">Nuclease</keyword>
<evidence type="ECO:0000259" key="16">
    <source>
        <dbReference type="PROSITE" id="PS50137"/>
    </source>
</evidence>
<keyword evidence="19" id="KW-1185">Reference proteome</keyword>
<dbReference type="GO" id="GO:0046872">
    <property type="term" value="F:metal ion binding"/>
    <property type="evidence" value="ECO:0007669"/>
    <property type="project" value="UniProtKB-KW"/>
</dbReference>
<evidence type="ECO:0000256" key="8">
    <source>
        <dbReference type="ARBA" id="ARBA00022694"/>
    </source>
</evidence>
<dbReference type="PANTHER" id="PTHR11207:SF0">
    <property type="entry name" value="RIBONUCLEASE 3"/>
    <property type="match status" value="1"/>
</dbReference>
<dbReference type="GO" id="GO:0006397">
    <property type="term" value="P:mRNA processing"/>
    <property type="evidence" value="ECO:0007669"/>
    <property type="project" value="UniProtKB-UniRule"/>
</dbReference>
<dbReference type="EMBL" id="AP019400">
    <property type="protein sequence ID" value="BBI34478.1"/>
    <property type="molecule type" value="Genomic_DNA"/>
</dbReference>
<dbReference type="InterPro" id="IPR000999">
    <property type="entry name" value="RNase_III_dom"/>
</dbReference>
<keyword evidence="12 15" id="KW-0378">Hydrolase</keyword>
<dbReference type="PROSITE" id="PS50142">
    <property type="entry name" value="RNASE_3_2"/>
    <property type="match status" value="1"/>
</dbReference>
<organism evidence="18 19">
    <name type="scientific">Cohnella abietis</name>
    <dbReference type="NCBI Taxonomy" id="2507935"/>
    <lineage>
        <taxon>Bacteria</taxon>
        <taxon>Bacillati</taxon>
        <taxon>Bacillota</taxon>
        <taxon>Bacilli</taxon>
        <taxon>Bacillales</taxon>
        <taxon>Paenibacillaceae</taxon>
        <taxon>Cohnella</taxon>
    </lineage>
</organism>
<evidence type="ECO:0000313" key="18">
    <source>
        <dbReference type="EMBL" id="BBI34478.1"/>
    </source>
</evidence>
<dbReference type="GO" id="GO:0003725">
    <property type="term" value="F:double-stranded RNA binding"/>
    <property type="evidence" value="ECO:0007669"/>
    <property type="project" value="TreeGrafter"/>
</dbReference>
<comment type="catalytic activity">
    <reaction evidence="1 15">
        <text>Endonucleolytic cleavage to 5'-phosphomonoester.</text>
        <dbReference type="EC" id="3.1.26.3"/>
    </reaction>
</comment>
<dbReference type="HAMAP" id="MF_00104">
    <property type="entry name" value="RNase_III"/>
    <property type="match status" value="1"/>
</dbReference>
<keyword evidence="6 15" id="KW-0698">rRNA processing</keyword>
<dbReference type="PROSITE" id="PS50137">
    <property type="entry name" value="DS_RBD"/>
    <property type="match status" value="1"/>
</dbReference>
<dbReference type="NCBIfam" id="TIGR02191">
    <property type="entry name" value="RNaseIII"/>
    <property type="match status" value="1"/>
</dbReference>
<dbReference type="InterPro" id="IPR011907">
    <property type="entry name" value="RNase_III"/>
</dbReference>
<dbReference type="GO" id="GO:0005737">
    <property type="term" value="C:cytoplasm"/>
    <property type="evidence" value="ECO:0007669"/>
    <property type="project" value="UniProtKB-SubCell"/>
</dbReference>
<dbReference type="CDD" id="cd10845">
    <property type="entry name" value="DSRM_RNAse_III_family"/>
    <property type="match status" value="1"/>
</dbReference>
<gene>
    <name evidence="15 18" type="primary">rnc</name>
    <name evidence="18" type="ORF">KCTCHS21_38770</name>
</gene>
<dbReference type="PROSITE" id="PS00517">
    <property type="entry name" value="RNASE_3_1"/>
    <property type="match status" value="1"/>
</dbReference>
<dbReference type="Gene3D" id="1.10.1520.10">
    <property type="entry name" value="Ribonuclease III domain"/>
    <property type="match status" value="1"/>
</dbReference>
<dbReference type="Pfam" id="PF14622">
    <property type="entry name" value="Ribonucleas_3_3"/>
    <property type="match status" value="1"/>
</dbReference>
<dbReference type="GO" id="GO:0004525">
    <property type="term" value="F:ribonuclease III activity"/>
    <property type="evidence" value="ECO:0007669"/>
    <property type="project" value="UniProtKB-UniRule"/>
</dbReference>
<feature type="binding site" evidence="15">
    <location>
        <position position="147"/>
    </location>
    <ligand>
        <name>Mg(2+)</name>
        <dbReference type="ChEBI" id="CHEBI:18420"/>
    </ligand>
</feature>
<dbReference type="AlphaFoldDB" id="A0A3T1D8Y5"/>
<keyword evidence="7 15" id="KW-0507">mRNA processing</keyword>
<name>A0A3T1D8Y5_9BACL</name>
<accession>A0A3T1D8Y5</accession>
<reference evidence="18 19" key="1">
    <citation type="submission" date="2019-01" db="EMBL/GenBank/DDBJ databases">
        <title>Complete genome sequence of Cohnella hallensis HS21 isolated from Korean fir (Abies koreana) rhizospheric soil.</title>
        <authorList>
            <person name="Jiang L."/>
            <person name="Kang S.W."/>
            <person name="Kim S."/>
            <person name="Jung J."/>
            <person name="Kim C.Y."/>
            <person name="Kim D.H."/>
            <person name="Kim S.W."/>
            <person name="Lee J."/>
        </authorList>
    </citation>
    <scope>NUCLEOTIDE SEQUENCE [LARGE SCALE GENOMIC DNA]</scope>
    <source>
        <strain evidence="18 19">HS21</strain>
    </source>
</reference>
<evidence type="ECO:0000256" key="13">
    <source>
        <dbReference type="ARBA" id="ARBA00022842"/>
    </source>
</evidence>
<evidence type="ECO:0000256" key="3">
    <source>
        <dbReference type="ARBA" id="ARBA00010183"/>
    </source>
</evidence>
<dbReference type="GO" id="GO:0008033">
    <property type="term" value="P:tRNA processing"/>
    <property type="evidence" value="ECO:0007669"/>
    <property type="project" value="UniProtKB-KW"/>
</dbReference>
<evidence type="ECO:0000313" key="19">
    <source>
        <dbReference type="Proteomes" id="UP000289856"/>
    </source>
</evidence>
<comment type="subunit">
    <text evidence="4 15">Homodimer.</text>
</comment>
<dbReference type="SMART" id="SM00358">
    <property type="entry name" value="DSRM"/>
    <property type="match status" value="1"/>
</dbReference>
<feature type="binding site" evidence="15">
    <location>
        <position position="144"/>
    </location>
    <ligand>
        <name>Mg(2+)</name>
        <dbReference type="ChEBI" id="CHEBI:18420"/>
    </ligand>
</feature>
<evidence type="ECO:0000256" key="2">
    <source>
        <dbReference type="ARBA" id="ARBA00004496"/>
    </source>
</evidence>
<dbReference type="GO" id="GO:0019843">
    <property type="term" value="F:rRNA binding"/>
    <property type="evidence" value="ECO:0007669"/>
    <property type="project" value="UniProtKB-KW"/>
</dbReference>
<evidence type="ECO:0000256" key="7">
    <source>
        <dbReference type="ARBA" id="ARBA00022664"/>
    </source>
</evidence>
<dbReference type="GO" id="GO:0006364">
    <property type="term" value="P:rRNA processing"/>
    <property type="evidence" value="ECO:0007669"/>
    <property type="project" value="UniProtKB-UniRule"/>
</dbReference>
<feature type="active site" evidence="15">
    <location>
        <position position="75"/>
    </location>
</feature>
<comment type="cofactor">
    <cofactor evidence="15">
        <name>Mg(2+)</name>
        <dbReference type="ChEBI" id="CHEBI:18420"/>
    </cofactor>
</comment>
<evidence type="ECO:0000256" key="4">
    <source>
        <dbReference type="ARBA" id="ARBA00011738"/>
    </source>
</evidence>
<comment type="similarity">
    <text evidence="3">Belongs to the ribonuclease III family.</text>
</comment>
<keyword evidence="11 15" id="KW-0255">Endonuclease</keyword>
<evidence type="ECO:0000256" key="6">
    <source>
        <dbReference type="ARBA" id="ARBA00022552"/>
    </source>
</evidence>
<evidence type="ECO:0000256" key="1">
    <source>
        <dbReference type="ARBA" id="ARBA00000109"/>
    </source>
</evidence>
<dbReference type="CDD" id="cd00593">
    <property type="entry name" value="RIBOc"/>
    <property type="match status" value="1"/>
</dbReference>
<feature type="domain" description="RNase III" evidence="17">
    <location>
        <begin position="29"/>
        <end position="158"/>
    </location>
</feature>
<keyword evidence="13 15" id="KW-0460">Magnesium</keyword>
<dbReference type="KEGG" id="cohn:KCTCHS21_38770"/>
<feature type="active site" evidence="15">
    <location>
        <position position="147"/>
    </location>
</feature>
<keyword evidence="14 15" id="KW-0694">RNA-binding</keyword>
<comment type="function">
    <text evidence="15">Digests double-stranded RNA. Involved in the processing of primary rRNA transcript to yield the immediate precursors to the large and small rRNAs (23S and 16S). Processes some mRNAs, and tRNAs when they are encoded in the rRNA operon. Processes pre-crRNA and tracrRNA of type II CRISPR loci if present in the organism.</text>
</comment>